<organism evidence="1 2">
    <name type="scientific">Parabacteroides faecalis</name>
    <dbReference type="NCBI Taxonomy" id="2924040"/>
    <lineage>
        <taxon>Bacteria</taxon>
        <taxon>Pseudomonadati</taxon>
        <taxon>Bacteroidota</taxon>
        <taxon>Bacteroidia</taxon>
        <taxon>Bacteroidales</taxon>
        <taxon>Tannerellaceae</taxon>
        <taxon>Parabacteroides</taxon>
    </lineage>
</organism>
<dbReference type="Pfam" id="PF13483">
    <property type="entry name" value="Lactamase_B_3"/>
    <property type="match status" value="1"/>
</dbReference>
<dbReference type="InterPro" id="IPR036866">
    <property type="entry name" value="RibonucZ/Hydroxyglut_hydro"/>
</dbReference>
<evidence type="ECO:0000313" key="2">
    <source>
        <dbReference type="Proteomes" id="UP001165444"/>
    </source>
</evidence>
<dbReference type="EMBL" id="JAKZMM010000025">
    <property type="protein sequence ID" value="MCJ2381032.1"/>
    <property type="molecule type" value="Genomic_DNA"/>
</dbReference>
<dbReference type="Proteomes" id="UP001165444">
    <property type="component" value="Unassembled WGS sequence"/>
</dbReference>
<accession>A0ABT0C218</accession>
<evidence type="ECO:0000313" key="1">
    <source>
        <dbReference type="EMBL" id="MCJ2381032.1"/>
    </source>
</evidence>
<proteinExistence type="predicted"/>
<protein>
    <submittedName>
        <fullName evidence="1">MBL fold metallo-hydrolase</fullName>
    </submittedName>
</protein>
<sequence>MKLTYIYHSCFALETPAYSILFDYYKDTKGKQGYVHDILLQKPEPLYILSSHFHPDHFSREIFSWKEQKENIHYLLSKDILKHKKAMASEATFLTKGDIYEDALIRIQAFGSTDVGVSFLLTCEHKHIFHAGDLNNWHWKDESTEQEVKEAEGNFLHEIKILKATCNNIDIALFPVDPRIGSEFARGAEQFIQQIHVKQFIPMHFWEKPELTLPFGTYAQEKGVSFNLLQQPGESLDI</sequence>
<name>A0ABT0C218_9BACT</name>
<dbReference type="Gene3D" id="3.60.15.10">
    <property type="entry name" value="Ribonuclease Z/Hydroxyacylglutathione hydrolase-like"/>
    <property type="match status" value="1"/>
</dbReference>
<reference evidence="1 2" key="1">
    <citation type="submission" date="2022-03" db="EMBL/GenBank/DDBJ databases">
        <title>Parabacteroides sp. nov. isolated from swine feces.</title>
        <authorList>
            <person name="Bak J.E."/>
        </authorList>
    </citation>
    <scope>NUCLEOTIDE SEQUENCE [LARGE SCALE GENOMIC DNA]</scope>
    <source>
        <strain evidence="1 2">AGMB00274</strain>
    </source>
</reference>
<keyword evidence="2" id="KW-1185">Reference proteome</keyword>
<dbReference type="RefSeq" id="WP_243325375.1">
    <property type="nucleotide sequence ID" value="NZ_JAKZMM010000025.1"/>
</dbReference>
<gene>
    <name evidence="1" type="ORF">MUN53_10475</name>
</gene>
<dbReference type="PANTHER" id="PTHR42967">
    <property type="entry name" value="METAL DEPENDENT HYDROLASE"/>
    <property type="match status" value="1"/>
</dbReference>
<dbReference type="PANTHER" id="PTHR42967:SF1">
    <property type="entry name" value="MBL FOLD METALLO-HYDROLASE"/>
    <property type="match status" value="1"/>
</dbReference>
<comment type="caution">
    <text evidence="1">The sequence shown here is derived from an EMBL/GenBank/DDBJ whole genome shotgun (WGS) entry which is preliminary data.</text>
</comment>
<dbReference type="SUPFAM" id="SSF56281">
    <property type="entry name" value="Metallo-hydrolase/oxidoreductase"/>
    <property type="match status" value="1"/>
</dbReference>